<comment type="similarity">
    <text evidence="3">Belongs to the PI3/PI4-kinase family. TRA1 subfamily.</text>
</comment>
<keyword evidence="6" id="KW-0963">Cytoplasm</keyword>
<feature type="region of interest" description="Disordered" evidence="15">
    <location>
        <begin position="1"/>
        <end position="72"/>
    </location>
</feature>
<evidence type="ECO:0000256" key="7">
    <source>
        <dbReference type="ARBA" id="ARBA00022737"/>
    </source>
</evidence>
<dbReference type="FunFam" id="1.10.8.60:FF:000026">
    <property type="entry name" value="vesicle-fusing ATPase isoform X1"/>
    <property type="match status" value="1"/>
</dbReference>
<evidence type="ECO:0000259" key="16">
    <source>
        <dbReference type="PROSITE" id="PS50290"/>
    </source>
</evidence>
<dbReference type="FunFam" id="2.40.40.20:FF:000012">
    <property type="entry name" value="Vesicle-fusing ATPase protein"/>
    <property type="match status" value="1"/>
</dbReference>
<gene>
    <name evidence="19" type="ORF">TCE0_018f05436</name>
</gene>
<reference evidence="20" key="1">
    <citation type="journal article" date="2015" name="Genome Announc.">
        <title>Draft genome sequence of Talaromyces cellulolyticus strain Y-94, a source of lignocellulosic biomass-degrading enzymes.</title>
        <authorList>
            <person name="Fujii T."/>
            <person name="Koike H."/>
            <person name="Sawayama S."/>
            <person name="Yano S."/>
            <person name="Inoue H."/>
        </authorList>
    </citation>
    <scope>NUCLEOTIDE SEQUENCE [LARGE SCALE GENOMIC DNA]</scope>
    <source>
        <strain evidence="20">Y-94</strain>
    </source>
</reference>
<dbReference type="SMART" id="SM00382">
    <property type="entry name" value="AAA"/>
    <property type="match status" value="2"/>
</dbReference>
<dbReference type="InterPro" id="IPR014009">
    <property type="entry name" value="PIK_FAT"/>
</dbReference>
<dbReference type="Pfam" id="PF00004">
    <property type="entry name" value="AAA"/>
    <property type="match status" value="2"/>
</dbReference>
<evidence type="ECO:0000256" key="10">
    <source>
        <dbReference type="ARBA" id="ARBA00022892"/>
    </source>
</evidence>
<dbReference type="InterPro" id="IPR003593">
    <property type="entry name" value="AAA+_ATPase"/>
</dbReference>
<dbReference type="GO" id="GO:0035267">
    <property type="term" value="C:NuA4 histone acetyltransferase complex"/>
    <property type="evidence" value="ECO:0007669"/>
    <property type="project" value="TreeGrafter"/>
</dbReference>
<dbReference type="InterPro" id="IPR003959">
    <property type="entry name" value="ATPase_AAA_core"/>
</dbReference>
<organism evidence="19 20">
    <name type="scientific">Talaromyces pinophilus</name>
    <name type="common">Penicillium pinophilum</name>
    <dbReference type="NCBI Taxonomy" id="128442"/>
    <lineage>
        <taxon>Eukaryota</taxon>
        <taxon>Fungi</taxon>
        <taxon>Dikarya</taxon>
        <taxon>Ascomycota</taxon>
        <taxon>Pezizomycotina</taxon>
        <taxon>Eurotiomycetes</taxon>
        <taxon>Eurotiomycetidae</taxon>
        <taxon>Eurotiales</taxon>
        <taxon>Trichocomaceae</taxon>
        <taxon>Talaromyces</taxon>
        <taxon>Talaromyces sect. Talaromyces</taxon>
    </lineage>
</organism>
<evidence type="ECO:0000259" key="18">
    <source>
        <dbReference type="PROSITE" id="PS51190"/>
    </source>
</evidence>
<dbReference type="Gene3D" id="3.40.50.300">
    <property type="entry name" value="P-loop containing nucleotide triphosphate hydrolases"/>
    <property type="match status" value="2"/>
</dbReference>
<dbReference type="GO" id="GO:0016887">
    <property type="term" value="F:ATP hydrolysis activity"/>
    <property type="evidence" value="ECO:0007669"/>
    <property type="project" value="InterPro"/>
</dbReference>
<dbReference type="InterPro" id="IPR003151">
    <property type="entry name" value="PIK-rel_kinase_FAT"/>
</dbReference>
<feature type="compositionally biased region" description="Pro residues" evidence="15">
    <location>
        <begin position="42"/>
        <end position="55"/>
    </location>
</feature>
<feature type="region of interest" description="Disordered" evidence="15">
    <location>
        <begin position="3951"/>
        <end position="4067"/>
    </location>
</feature>
<dbReference type="InterPro" id="IPR041569">
    <property type="entry name" value="AAA_lid_3"/>
</dbReference>
<dbReference type="InterPro" id="IPR004201">
    <property type="entry name" value="Cdc48_dom2"/>
</dbReference>
<feature type="region of interest" description="Disordered" evidence="15">
    <location>
        <begin position="911"/>
        <end position="953"/>
    </location>
</feature>
<dbReference type="CDD" id="cd05163">
    <property type="entry name" value="PIKK_TRRAP"/>
    <property type="match status" value="1"/>
</dbReference>
<dbReference type="PROSITE" id="PS00674">
    <property type="entry name" value="AAA"/>
    <property type="match status" value="1"/>
</dbReference>
<dbReference type="Pfam" id="PF00454">
    <property type="entry name" value="PI3_PI4_kinase"/>
    <property type="match status" value="1"/>
</dbReference>
<dbReference type="InterPro" id="IPR027417">
    <property type="entry name" value="P-loop_NTPase"/>
</dbReference>
<evidence type="ECO:0000256" key="12">
    <source>
        <dbReference type="ARBA" id="ARBA00025079"/>
    </source>
</evidence>
<dbReference type="PANTHER" id="PTHR11139:SF1">
    <property type="entry name" value="TRANSFORMATION_TRANSCRIPTION DOMAIN-ASSOCIATED PROTEIN"/>
    <property type="match status" value="1"/>
</dbReference>
<dbReference type="GO" id="GO:0016192">
    <property type="term" value="P:vesicle-mediated transport"/>
    <property type="evidence" value="ECO:0007669"/>
    <property type="project" value="UniProtKB-KW"/>
</dbReference>
<proteinExistence type="inferred from homology"/>
<comment type="function">
    <text evidence="13">Required for vesicle-mediated transport. Catalyzes the fusion of transport vesicles within the Golgi cisternae. Is also required for transport from the endoplasmic reticulum to the Golgi stack. Seems to function as a fusion protein required for the delivery of cargo proteins to all compartments of the Golgi stack independent of vesicle origin.</text>
</comment>
<dbReference type="GO" id="GO:0005524">
    <property type="term" value="F:ATP binding"/>
    <property type="evidence" value="ECO:0007669"/>
    <property type="project" value="UniProtKB-KW"/>
</dbReference>
<dbReference type="GO" id="GO:0015031">
    <property type="term" value="P:protein transport"/>
    <property type="evidence" value="ECO:0007669"/>
    <property type="project" value="UniProtKB-KW"/>
</dbReference>
<dbReference type="GO" id="GO:0005634">
    <property type="term" value="C:nucleus"/>
    <property type="evidence" value="ECO:0007669"/>
    <property type="project" value="TreeGrafter"/>
</dbReference>
<dbReference type="Gene3D" id="3.10.330.10">
    <property type="match status" value="1"/>
</dbReference>
<evidence type="ECO:0000256" key="9">
    <source>
        <dbReference type="ARBA" id="ARBA00022840"/>
    </source>
</evidence>
<evidence type="ECO:0000256" key="14">
    <source>
        <dbReference type="ARBA" id="ARBA00068637"/>
    </source>
</evidence>
<keyword evidence="11" id="KW-0653">Protein transport</keyword>
<dbReference type="InterPro" id="IPR050517">
    <property type="entry name" value="DDR_Repair_Kinase"/>
</dbReference>
<sequence length="4596" mass="520865">MFNRNNIPFASRSNPPPDPRRGGYDTPMQDGGMTPSRGGYGAPPPQQRGPPPPSGRRPVNDGATWTLRSDKSPNTQYTYGNIVAVSTVDFPPSAFGQEFYVLINDLYVLSARPLDGFQPGSIGFAERQRMWARIAVMDSVRVQIYDPFRQERKAYLGSADVEVGFAGKTRTEEPYDQNELAHAVIEKFKNQILAPGQKVLMDHRGIPLSLTIKTVELVDLMSEKQPQLPTEGVATDPTARGILTPHTVFNFYRDAKSGLNLKASDRRPAANSIIRPDFKFENMGIGGLDSEFSTIFRRAFASRIFPPGLIDKLGIQHVKGILLYGPPGTGKTLIARQIGKMLNAREPKIINGPEVLNKYVGQSEENIRKMFADAEKEYKEKGDESALHIIIFDELDAVCKQRGSGAGGGTGVGDSVVNQLLSKLDGVEQLNNILLIGMTNRKDMIDDALLRPGRLEVHMEISLPDEKGRAQILKIHTHKMKENNVMEPDVNLLELAQLTKNYSGAEISGLVKAATSFAFNRHVKPDTMAGIKDDVANLKVRRDDFINALDEVKPAFGVAEEQLEDCIQQGIIHFSGKIKDILEEGNLFVKQVGEDGGTPLFSVLFHGPPASGKTALAARIAMDSGYPFVRLISPEDMVGMTESAKVSHITKIFSDAYKSRTSIVVVDNIERLIEWVPIGARFSNAVLQTLMVHMRKTPAHGRRLLILATTTERRLLKDLDMYSSFNADIEVPTVNTYDELRHILEGSETFTPQEIEGILGGIYSIDDDMKIGVGIKKILLGVETAKQDIDKAGRYSIFLTKLWPAFKNLLKGDPVFTTSSFDQKLRNCLLETLHRLPTASPDVEPFAVDMVDTLMQLVRVENEDNAVLCMKTIMDLVRNQVKATASRVQPFLELIQEMFQGMEEVVRDTFDTPAQGTTPGMPSTPGAVAQTFQSPRPSSPSTSVSDLGPDQQANHHLQKGMQSFKVLAECPIIVVSIFQAHRGTVNANVKLFVPLIKSILLLQAKPQERAHAEAHAQGKLFTGVCKEIKNRAAFGEFITAQVKTMSFLAYLLRMYANHLQDFLPTLPGVVVRLLQDCPREKSSARKELLVAIRHIINFNYRRIFLVTIDQLLDERTLIGDGLTVYETMRPLAYSMLADLIHHVRDHLTRNQIRKTVEVYTKNLHDEFPGTSFQTMSAKLLLNMAEKISKLEDKQDARYYLIMILDAIGDKFAAMNYQFDNAVKVSRANKERTDSTPENYLSDRDSPPDWDEIDIFTAVPIKTSNPRDRGGDPVSDNLFLFKNLINGLKNIFHQLKNCNPTHIQIDPSNTPINWPEVSYGYNAEEVKVIKKLFHEGARVFRYYGVDQPAPDVNYSTSFEYLASQYTAPMGPQEKELLESFGTVFHCIDTATFHEVFHSEIPYLHELMFEHPALIHLPQFFLASEATSPAFSGMVLQYLMDRIQEVGTSDMAKAKILLRMFKLSFMAVTLFSNQNEQVLYPHVTKIVTKCIELSVTAEEPMNYFLLLRSLFRSIGGGRFELLYKELLPLLEMLLETFNNLLLGARKPQERDLYVELTLTVPARLSHLLPHLSHLMRPIVVALRADSDLVGQGLRTLELCVDNLTADYLDPIMAPIMDELMTALWDHLRPHPYSHFHSHTTMRILGKLGGRNRKFLNHPPELAYQQFADEVPSFDVRLIGPNEKRPFPIEIGVDVAYAKLLEIPKTPAAKASDAYYKQQAFRMLSSQLKLYIGSDNLPEDLASLIRLQADDLLESKIQGPVDIFDKSERSSSIPKKLGQEESLKKLLKACFFATSIPDLEQTATSFVTDVCRHIVVVEVGRALAQARHTRRPFDVNSGEGPVYLDSRLLANVIVDCLSSDDAKMRDSAKRAMEDIKSAAGVIFGGPDKAAKLPFWQHLGRVFCHSCHSEEWFTKAGGSLGIHLLATELDLGDSWLFERQADFVRALMYVIKDTPADLPASTRIRAQATLELILRRCNKGISKDDLKNEKSRLYMLCGFFIYELSHMNKHVRETSQKSFSTLAEVIGCEAHELMLPVKDRLLQSIFNKPLRALPFPVQIGFIDAITFCLSLHKNIVVFNEALNRLMLESLALADAEDESLASKPNEFKNAEMIVNLRVACLRLLSMAMSFPEFGAGPNASSRSRVISVFFKSLYSRSPEIIEAANAGLRDVLTQTNKLPKDLLQNGLRPILMNLQDPKRLTVAGLDGLARLLTLLTNYFKVEIGQRLLEHMKVIADDATLQKVSFNLVEQNPVMKIVASIFNIFHLLPPAATTFMESLVNKVIDLEEKLRRTSNSPFRKPLVKYLNRYPKESWAFFQQRFNDERYGRFFGQVLADPDSAVLRSAVVADTEGFMNAAFGTEPTDGKNTAAINAIHVVHSVCMHEATKKWLLNQANLRPKLLSVGRDLEIKLRNDKLPASERLRVEQAEDQLMDVFTIYLADSLQDLDFLFEVIGGLSADELKRTLAFPKFIYKHIITNESIDYRRSVIMRCLDLYGQRTSSQRMKTYAFHNLVNPIFAMDVQATWNSPPNIPKLMDKSMTESIQNRLWRPQVGDITEESNQPGVDHSRMELLQLSALLIKYHSQTVQESRKDIIKFAWNYIRLEDIINKYGAYVLISYFIASYETPVKIVGQVYLALLKAHQNEGKALVTQALDVLAPILPTRVTAPNPSSQQAPDLRFPSWAKWPRRILAEETANLQQVMSIFQFLVRHPYRFYESREHFVPLIVPSLSKIAAPPNPSSESKKLALNLIGLIWQWEEKRVRGSSSGGATSESPNSRKRKLDETSQPESLSLPAKTEYSVPPEMRAALVKYLITFITTLPERYPVPAFKLRDLTTVKPQPPVVTGDMVKKAMQLLTNLLQPEYWGDLDIDLYPKVTEPILTGEKAEKPDEKQTTSMINTLQILRVLIASKPDEWIVNRLPLIQKLLEKPLRSDNPEIQDCLHGTDEDATLSPKIPPTIKRVLDALPEDQPEEEDGMDMDSSPSEFVTFLSTIATEGLSNNNYVSSLNVLWTLSSSRPAEMDTHIPQVMKAFSQKLAKEHVAAYATNIPAGQHPGIKQGENGTPDQQEFEIGVDLILKTIDVISIRMSSLGDQRRPFLSVLAQLVERSQNVKLCSKVLGMVESWIFHSTESWPTLKEKTAVLHKMLLFETRPDQTMLKKFLDLVIRIYEDNKITRTELTVRLEHAFLIGTRAQDVEMRNRFITIFDKSLTRTASSRLSYVMTSQNWDTLADSFWLAQASHLLMGSVDMNTPARLLPDDMTVYPISFLFSAAEQDPRKADVMVDNQLESLVAECKRFAADIGDVRTRDLLEPLCQLQHTDPKTSYKLWTTLFPTIWSTLSKDERIDLEKGMVTLLTREYHQRQIDKRPNVVQALLEGAVRSKPRFKVPPHVMKFLSRTYDAWYTSAVYLEESANKPTIDTPVVRESTLDALVEIFAGLQEDDFFYGTWRRRCKFVETNAALSYEQHGMWDKAQQLYENAQIKARSGAMPFSQGEYYLWEDHWLICAQKLQQWEILSDFAKHENLNDLLLEAAWRNIENWQSDQNREQLDSLIKSVSDAPTPRRTFFQAFMSLLNFHLKKDGIQEFNNICDESIQLSIRKWHQLPKRITNAHIPILQHFQQLVELHDASVICNSLSQTNERNLDTKSAELKLLLGTWRDRLPNVWDDINAWQDLVTWRQHIFQLINATYLGLLPPQTNNVASNSYAYRGYHETAWIINRFAHVARKHQMPDVCINQLSRIYTLPNIEIQEAFLKLREQAKCHYQNPKELSSGLDVINNTNLNYFGAQQKAEFYSLKGMFLAKLNNVEEANDSFGVALYYDLKLAKAWAEWGQFNDQRFKMDPTDYELAGNAVSCYLEAAGLYKNAKSRKLLSRILWLLSLDNEEGRVSSAFENFKGETPVWYWITFIPQLLTSLSRREARLCKAVLVKIAKLYPQALFFLLRTNREDMISIKKTQEAKQEKLNRAKQQASPSTKVEAARPGTATGDENAQSSPAVANTTTPQNAAAQPNGQPNAQAPAQAQNPAQQQTPAQGQVQPQTQGQPQVQPQQQNQPQGQAPVQNPAQPANPGEPEKEPIKKPWEYSEEIMAGLKTAFPLLALSMETMVDQIQKNFKCPPDEDAHRLIVALLNDGLAYVGRTPVAYAQDFKLPPATEANITRFAETILPAHIRKSFEADFVVKKITMFEYVQKLRRWRDKFEEKLDRRPQSQSLEVYSPHLSEFRFLKFEEVEVPGQYLLHKDKNQDFVRIDRFLPDVDLVRGIGVCHRRLKIRGLDGSIHPFAVQHPAARHCRREERILQLFRIFNGVLAKRKESRRRNLYFHLPLMVPVAPHIRLVRDDPSYISMQGIYEDYCRREGINKDEPVLFTMEKMRGLAEMKQSRSMEQQHVLRTEILTAIQEKWVPNTVMLDYFQKTYPNYADFWLFRRQFSYQYAAICFMTYVMHIGNRYPNKISISRATGDIWGSELIPSINPGKAFFFNPEQVPFRLTPNIQTLMGPIATEGVFACALMAIARCLTEPRHELEQQLSLFVREEMIFWATAHHRGNVSENQLRELVQSNSGIIVNRAVSLASPPEGNLPANQTTIDLISKAVNPQSLALADALWMPYL</sequence>
<dbReference type="PROSITE" id="PS51190">
    <property type="entry name" value="FATC"/>
    <property type="match status" value="1"/>
</dbReference>
<dbReference type="Pfam" id="PF20175">
    <property type="entry name" value="Tra1_central"/>
    <property type="match status" value="1"/>
</dbReference>
<dbReference type="InterPro" id="IPR046805">
    <property type="entry name" value="Tra1_ring"/>
</dbReference>
<dbReference type="InterPro" id="IPR036940">
    <property type="entry name" value="PI3/4_kinase_cat_sf"/>
</dbReference>
<evidence type="ECO:0000256" key="2">
    <source>
        <dbReference type="ARBA" id="ARBA00006914"/>
    </source>
</evidence>
<dbReference type="GO" id="GO:0006355">
    <property type="term" value="P:regulation of DNA-templated transcription"/>
    <property type="evidence" value="ECO:0007669"/>
    <property type="project" value="TreeGrafter"/>
</dbReference>
<protein>
    <recommendedName>
        <fullName evidence="14">Vesicular-fusion protein SEC18</fullName>
    </recommendedName>
</protein>
<feature type="domain" description="PI3K/PI4K catalytic" evidence="16">
    <location>
        <begin position="4242"/>
        <end position="4567"/>
    </location>
</feature>
<feature type="domain" description="FATC" evidence="18">
    <location>
        <begin position="4564"/>
        <end position="4596"/>
    </location>
</feature>
<dbReference type="InterPro" id="IPR000403">
    <property type="entry name" value="PI3/4_kinase_cat_dom"/>
</dbReference>
<dbReference type="InterPro" id="IPR003152">
    <property type="entry name" value="FATC_dom"/>
</dbReference>
<keyword evidence="5" id="KW-0813">Transport</keyword>
<dbReference type="Pfam" id="PF02933">
    <property type="entry name" value="CDC48_2"/>
    <property type="match status" value="1"/>
</dbReference>
<dbReference type="SMART" id="SM00146">
    <property type="entry name" value="PI3Kc"/>
    <property type="match status" value="1"/>
</dbReference>
<comment type="function">
    <text evidence="12">Serine/threonine protein kinase which activates checkpoint signaling upon genotoxic stresses such as ionizing radiation (IR), ultraviolet light (UV), or DNA replication stalling, thereby acting as a DNA damage sensor. Recognizes the substrate consensus sequence [ST]-Q. Phosphorylates histone H2A to form H2AS128ph (gamma-H2A) at sites of DNA damage, involved in the regulation of DNA damage response mechanism. Required for the control of telomere length and genome stability.</text>
</comment>
<dbReference type="Gene3D" id="1.10.8.60">
    <property type="match status" value="1"/>
</dbReference>
<evidence type="ECO:0000313" key="20">
    <source>
        <dbReference type="Proteomes" id="UP000053095"/>
    </source>
</evidence>
<dbReference type="GO" id="GO:0016740">
    <property type="term" value="F:transferase activity"/>
    <property type="evidence" value="ECO:0007669"/>
    <property type="project" value="UniProtKB-KW"/>
</dbReference>
<dbReference type="FunFam" id="1.10.1070.11:FF:000030">
    <property type="entry name" value="Histone acetylase complex subunit Paf400"/>
    <property type="match status" value="1"/>
</dbReference>
<feature type="compositionally biased region" description="Low complexity" evidence="15">
    <location>
        <begin position="3985"/>
        <end position="4060"/>
    </location>
</feature>
<feature type="domain" description="FAT" evidence="17">
    <location>
        <begin position="3384"/>
        <end position="3939"/>
    </location>
</feature>
<dbReference type="CDD" id="cd00009">
    <property type="entry name" value="AAA"/>
    <property type="match status" value="1"/>
</dbReference>
<dbReference type="FunFam" id="3.40.50.300:FF:000187">
    <property type="entry name" value="Vesicular-fusion ATPase SEC18"/>
    <property type="match status" value="1"/>
</dbReference>
<evidence type="ECO:0000256" key="1">
    <source>
        <dbReference type="ARBA" id="ARBA00004496"/>
    </source>
</evidence>
<evidence type="ECO:0000256" key="8">
    <source>
        <dbReference type="ARBA" id="ARBA00022741"/>
    </source>
</evidence>
<dbReference type="InterPro" id="IPR011009">
    <property type="entry name" value="Kinase-like_dom_sf"/>
</dbReference>
<comment type="subunit">
    <text evidence="4">Associates with DNA double-strand breaks.</text>
</comment>
<dbReference type="SUPFAM" id="SSF52540">
    <property type="entry name" value="P-loop containing nucleoside triphosphate hydrolases"/>
    <property type="match status" value="2"/>
</dbReference>
<accession>A0A510NVZ0</accession>
<feature type="compositionally biased region" description="Polar residues" evidence="15">
    <location>
        <begin position="1"/>
        <end position="13"/>
    </location>
</feature>
<feature type="region of interest" description="Disordered" evidence="15">
    <location>
        <begin position="2758"/>
        <end position="2791"/>
    </location>
</feature>
<dbReference type="EMBL" id="DF933814">
    <property type="protein sequence ID" value="GAM36385.1"/>
    <property type="molecule type" value="Genomic_DNA"/>
</dbReference>
<dbReference type="FunFam" id="3.40.50.300:FF:000166">
    <property type="entry name" value="vesicle-fusing ATPase isoform X1"/>
    <property type="match status" value="1"/>
</dbReference>
<dbReference type="Pfam" id="PF17862">
    <property type="entry name" value="AAA_lid_3"/>
    <property type="match status" value="1"/>
</dbReference>
<evidence type="ECO:0000256" key="11">
    <source>
        <dbReference type="ARBA" id="ARBA00022927"/>
    </source>
</evidence>
<dbReference type="InterPro" id="IPR046807">
    <property type="entry name" value="Tra1_central"/>
</dbReference>
<keyword evidence="7" id="KW-0677">Repeat</keyword>
<evidence type="ECO:0000256" key="6">
    <source>
        <dbReference type="ARBA" id="ARBA00022490"/>
    </source>
</evidence>
<keyword evidence="8" id="KW-0547">Nucleotide-binding</keyword>
<dbReference type="GO" id="GO:0000124">
    <property type="term" value="C:SAGA complex"/>
    <property type="evidence" value="ECO:0007669"/>
    <property type="project" value="TreeGrafter"/>
</dbReference>
<dbReference type="Gene3D" id="2.40.40.20">
    <property type="match status" value="1"/>
</dbReference>
<dbReference type="PROSITE" id="PS50290">
    <property type="entry name" value="PI3_4_KINASE_3"/>
    <property type="match status" value="1"/>
</dbReference>
<dbReference type="SUPFAM" id="SSF54585">
    <property type="entry name" value="Cdc48 domain 2-like"/>
    <property type="match status" value="1"/>
</dbReference>
<evidence type="ECO:0000313" key="19">
    <source>
        <dbReference type="EMBL" id="GAM36385.1"/>
    </source>
</evidence>
<dbReference type="PROSITE" id="PS51189">
    <property type="entry name" value="FAT"/>
    <property type="match status" value="1"/>
</dbReference>
<dbReference type="Pfam" id="PF02259">
    <property type="entry name" value="FAT"/>
    <property type="match status" value="1"/>
</dbReference>
<evidence type="ECO:0000256" key="3">
    <source>
        <dbReference type="ARBA" id="ARBA00007234"/>
    </source>
</evidence>
<evidence type="ECO:0000256" key="15">
    <source>
        <dbReference type="SAM" id="MobiDB-lite"/>
    </source>
</evidence>
<dbReference type="SUPFAM" id="SSF50692">
    <property type="entry name" value="ADC-like"/>
    <property type="match status" value="1"/>
</dbReference>
<dbReference type="SUPFAM" id="SSF48371">
    <property type="entry name" value="ARM repeat"/>
    <property type="match status" value="3"/>
</dbReference>
<feature type="compositionally biased region" description="Low complexity" evidence="15">
    <location>
        <begin position="934"/>
        <end position="945"/>
    </location>
</feature>
<dbReference type="GO" id="GO:0005737">
    <property type="term" value="C:cytoplasm"/>
    <property type="evidence" value="ECO:0007669"/>
    <property type="project" value="UniProtKB-SubCell"/>
</dbReference>
<dbReference type="SUPFAM" id="SSF56112">
    <property type="entry name" value="Protein kinase-like (PK-like)"/>
    <property type="match status" value="1"/>
</dbReference>
<dbReference type="Gene3D" id="1.10.1070.11">
    <property type="entry name" value="Phosphatidylinositol 3-/4-kinase, catalytic domain"/>
    <property type="match status" value="1"/>
</dbReference>
<feature type="compositionally biased region" description="Polar residues" evidence="15">
    <location>
        <begin position="2758"/>
        <end position="2769"/>
    </location>
</feature>
<dbReference type="InterPro" id="IPR003960">
    <property type="entry name" value="ATPase_AAA_CS"/>
</dbReference>
<dbReference type="InterPro" id="IPR009010">
    <property type="entry name" value="Asp_de-COase-like_dom_sf"/>
</dbReference>
<keyword evidence="9" id="KW-0067">ATP-binding</keyword>
<dbReference type="PANTHER" id="PTHR11139">
    <property type="entry name" value="ATAXIA TELANGIECTASIA MUTATED ATM -RELATED"/>
    <property type="match status" value="1"/>
</dbReference>
<dbReference type="InterPro" id="IPR016024">
    <property type="entry name" value="ARM-type_fold"/>
</dbReference>
<keyword evidence="10" id="KW-0931">ER-Golgi transport</keyword>
<evidence type="ECO:0000256" key="13">
    <source>
        <dbReference type="ARBA" id="ARBA00056429"/>
    </source>
</evidence>
<keyword evidence="20" id="KW-1185">Reference proteome</keyword>
<evidence type="ECO:0000259" key="17">
    <source>
        <dbReference type="PROSITE" id="PS51189"/>
    </source>
</evidence>
<dbReference type="Pfam" id="PF20206">
    <property type="entry name" value="Tra1_ring"/>
    <property type="match status" value="1"/>
</dbReference>
<dbReference type="Proteomes" id="UP000053095">
    <property type="component" value="Unassembled WGS sequence"/>
</dbReference>
<evidence type="ECO:0000256" key="5">
    <source>
        <dbReference type="ARBA" id="ARBA00022448"/>
    </source>
</evidence>
<comment type="subcellular location">
    <subcellularLocation>
        <location evidence="1">Cytoplasm</location>
    </subcellularLocation>
</comment>
<dbReference type="GO" id="GO:0006281">
    <property type="term" value="P:DNA repair"/>
    <property type="evidence" value="ECO:0007669"/>
    <property type="project" value="TreeGrafter"/>
</dbReference>
<feature type="compositionally biased region" description="Polar residues" evidence="15">
    <location>
        <begin position="912"/>
        <end position="921"/>
    </location>
</feature>
<comment type="similarity">
    <text evidence="2">Belongs to the AAA ATPase family.</text>
</comment>
<evidence type="ECO:0000256" key="4">
    <source>
        <dbReference type="ARBA" id="ARBA00011370"/>
    </source>
</evidence>
<name>A0A510NVZ0_TALPI</name>
<dbReference type="InterPro" id="IPR029067">
    <property type="entry name" value="CDC48_domain_2-like_sf"/>
</dbReference>